<dbReference type="InterPro" id="IPR016187">
    <property type="entry name" value="CTDL_fold"/>
</dbReference>
<dbReference type="PROSITE" id="PS50041">
    <property type="entry name" value="C_TYPE_LECTIN_2"/>
    <property type="match status" value="1"/>
</dbReference>
<comment type="caution">
    <text evidence="4">The sequence shown here is derived from an EMBL/GenBank/DDBJ whole genome shotgun (WGS) entry which is preliminary data.</text>
</comment>
<evidence type="ECO:0000256" key="1">
    <source>
        <dbReference type="SAM" id="MobiDB-lite"/>
    </source>
</evidence>
<gene>
    <name evidence="4" type="ORF">RRG08_046371</name>
</gene>
<evidence type="ECO:0000256" key="2">
    <source>
        <dbReference type="SAM" id="Phobius"/>
    </source>
</evidence>
<evidence type="ECO:0000259" key="3">
    <source>
        <dbReference type="PROSITE" id="PS50041"/>
    </source>
</evidence>
<dbReference type="Gene3D" id="3.10.100.10">
    <property type="entry name" value="Mannose-Binding Protein A, subunit A"/>
    <property type="match status" value="1"/>
</dbReference>
<dbReference type="AlphaFoldDB" id="A0AAE1AWV5"/>
<dbReference type="Gene3D" id="2.170.300.10">
    <property type="entry name" value="Tie2 ligand-binding domain superfamily"/>
    <property type="match status" value="2"/>
</dbReference>
<dbReference type="PANTHER" id="PTHR24035:SF109">
    <property type="entry name" value="PROTEIN DRAPER"/>
    <property type="match status" value="1"/>
</dbReference>
<feature type="region of interest" description="Disordered" evidence="1">
    <location>
        <begin position="376"/>
        <end position="432"/>
    </location>
</feature>
<protein>
    <recommendedName>
        <fullName evidence="3">C-type lectin domain-containing protein</fullName>
    </recommendedName>
</protein>
<dbReference type="Proteomes" id="UP001283361">
    <property type="component" value="Unassembled WGS sequence"/>
</dbReference>
<keyword evidence="5" id="KW-1185">Reference proteome</keyword>
<sequence>MNKLCSDLALWISCACLLYYSYYCFGSEISTICPQGWIISLESRSCVKRSYEKKSWDQARKECQSVGADLLINYNRGMEKLLSAFYSSRLWVGLNDLKQLGVYRWLDKNEQFDFLGTDCPNNTYGPNCALTCSPGCGGKTKTCDNFTGYCTDRCKDGYLTDRCDETCRVSRYGPGCTKTCSQRCGGRQNLCNHTNGFCTDGCDPHYEGEMCDRRICNPRCGGPSNTCNNSNGFCMNGCDEGYQGKSCESPCTNNTFGLNCLKICSENCAGPNNTCDHVSGFCTSGCDEGYQGARCLAPPKKFLASDVTTMSGALMFLLLFLILVVMALRRKKKNPATSHEAEEKVFTSQEKQDDIAPVGAVGFLFGDRRVSLPDRSVSAVHEDVPVGTSSHDDDDDDDDDVSHGRHDDVSVGRFSHDDDDNDDFFLGRHEDV</sequence>
<dbReference type="CDD" id="cd00037">
    <property type="entry name" value="CLECT"/>
    <property type="match status" value="1"/>
</dbReference>
<feature type="domain" description="C-type lectin" evidence="3">
    <location>
        <begin position="42"/>
        <end position="152"/>
    </location>
</feature>
<dbReference type="InterPro" id="IPR016186">
    <property type="entry name" value="C-type_lectin-like/link_sf"/>
</dbReference>
<accession>A0AAE1AWV5</accession>
<dbReference type="SUPFAM" id="SSF56436">
    <property type="entry name" value="C-type lectin-like"/>
    <property type="match status" value="1"/>
</dbReference>
<dbReference type="InterPro" id="IPR001304">
    <property type="entry name" value="C-type_lectin-like"/>
</dbReference>
<name>A0AAE1AWV5_9GAST</name>
<reference evidence="4" key="1">
    <citation type="journal article" date="2023" name="G3 (Bethesda)">
        <title>A reference genome for the long-term kleptoplast-retaining sea slug Elysia crispata morphotype clarki.</title>
        <authorList>
            <person name="Eastman K.E."/>
            <person name="Pendleton A.L."/>
            <person name="Shaikh M.A."/>
            <person name="Suttiyut T."/>
            <person name="Ogas R."/>
            <person name="Tomko P."/>
            <person name="Gavelis G."/>
            <person name="Widhalm J.R."/>
            <person name="Wisecaver J.H."/>
        </authorList>
    </citation>
    <scope>NUCLEOTIDE SEQUENCE</scope>
    <source>
        <strain evidence="4">ECLA1</strain>
    </source>
</reference>
<feature type="transmembrane region" description="Helical" evidence="2">
    <location>
        <begin position="310"/>
        <end position="328"/>
    </location>
</feature>
<evidence type="ECO:0000313" key="4">
    <source>
        <dbReference type="EMBL" id="KAK3795500.1"/>
    </source>
</evidence>
<organism evidence="4 5">
    <name type="scientific">Elysia crispata</name>
    <name type="common">lettuce slug</name>
    <dbReference type="NCBI Taxonomy" id="231223"/>
    <lineage>
        <taxon>Eukaryota</taxon>
        <taxon>Metazoa</taxon>
        <taxon>Spiralia</taxon>
        <taxon>Lophotrochozoa</taxon>
        <taxon>Mollusca</taxon>
        <taxon>Gastropoda</taxon>
        <taxon>Heterobranchia</taxon>
        <taxon>Euthyneura</taxon>
        <taxon>Panpulmonata</taxon>
        <taxon>Sacoglossa</taxon>
        <taxon>Placobranchoidea</taxon>
        <taxon>Plakobranchidae</taxon>
        <taxon>Elysia</taxon>
    </lineage>
</organism>
<dbReference type="EMBL" id="JAWDGP010001043">
    <property type="protein sequence ID" value="KAK3795500.1"/>
    <property type="molecule type" value="Genomic_DNA"/>
</dbReference>
<proteinExistence type="predicted"/>
<keyword evidence="2" id="KW-0472">Membrane</keyword>
<dbReference type="InterPro" id="IPR052108">
    <property type="entry name" value="MEGF/SIB"/>
</dbReference>
<keyword evidence="2" id="KW-1133">Transmembrane helix</keyword>
<evidence type="ECO:0000313" key="5">
    <source>
        <dbReference type="Proteomes" id="UP001283361"/>
    </source>
</evidence>
<feature type="compositionally biased region" description="Basic and acidic residues" evidence="1">
    <location>
        <begin position="401"/>
        <end position="416"/>
    </location>
</feature>
<keyword evidence="2" id="KW-0812">Transmembrane</keyword>
<dbReference type="Pfam" id="PF00059">
    <property type="entry name" value="Lectin_C"/>
    <property type="match status" value="1"/>
</dbReference>
<dbReference type="PANTHER" id="PTHR24035">
    <property type="entry name" value="MULTIPLE EPIDERMAL GROWTH FACTOR-LIKE DOMAINS PROTEIN"/>
    <property type="match status" value="1"/>
</dbReference>
<dbReference type="SMART" id="SM00034">
    <property type="entry name" value="CLECT"/>
    <property type="match status" value="1"/>
</dbReference>